<reference evidence="2" key="1">
    <citation type="submission" date="2020-03" db="EMBL/GenBank/DDBJ databases">
        <authorList>
            <person name="Weist P."/>
        </authorList>
    </citation>
    <scope>NUCLEOTIDE SEQUENCE</scope>
</reference>
<dbReference type="AlphaFoldDB" id="A0A9N7TPE2"/>
<comment type="caution">
    <text evidence="2">The sequence shown here is derived from an EMBL/GenBank/DDBJ whole genome shotgun (WGS) entry which is preliminary data.</text>
</comment>
<feature type="region of interest" description="Disordered" evidence="1">
    <location>
        <begin position="75"/>
        <end position="103"/>
    </location>
</feature>
<gene>
    <name evidence="2" type="ORF">PLEPLA_LOCUS4467</name>
</gene>
<sequence length="103" mass="11053">MDGLEAYTEGLRRNQGDSHCEAEEQKDGSNSFCATPQARLSPLPPSAHYLQTRLSVSAGHHSLLLWPRPTVLQGAEVSGQPTSDSVSATRKHPGYSTPTPGKL</sequence>
<dbReference type="EMBL" id="CADEAL010000224">
    <property type="protein sequence ID" value="CAB1416676.1"/>
    <property type="molecule type" value="Genomic_DNA"/>
</dbReference>
<dbReference type="Proteomes" id="UP001153269">
    <property type="component" value="Unassembled WGS sequence"/>
</dbReference>
<protein>
    <submittedName>
        <fullName evidence="2">Uncharacterized protein</fullName>
    </submittedName>
</protein>
<evidence type="ECO:0000313" key="3">
    <source>
        <dbReference type="Proteomes" id="UP001153269"/>
    </source>
</evidence>
<proteinExistence type="predicted"/>
<name>A0A9N7TPE2_PLEPL</name>
<feature type="compositionally biased region" description="Polar residues" evidence="1">
    <location>
        <begin position="79"/>
        <end position="88"/>
    </location>
</feature>
<evidence type="ECO:0000313" key="2">
    <source>
        <dbReference type="EMBL" id="CAB1416676.1"/>
    </source>
</evidence>
<accession>A0A9N7TPE2</accession>
<evidence type="ECO:0000256" key="1">
    <source>
        <dbReference type="SAM" id="MobiDB-lite"/>
    </source>
</evidence>
<feature type="region of interest" description="Disordered" evidence="1">
    <location>
        <begin position="1"/>
        <end position="39"/>
    </location>
</feature>
<organism evidence="2 3">
    <name type="scientific">Pleuronectes platessa</name>
    <name type="common">European plaice</name>
    <dbReference type="NCBI Taxonomy" id="8262"/>
    <lineage>
        <taxon>Eukaryota</taxon>
        <taxon>Metazoa</taxon>
        <taxon>Chordata</taxon>
        <taxon>Craniata</taxon>
        <taxon>Vertebrata</taxon>
        <taxon>Euteleostomi</taxon>
        <taxon>Actinopterygii</taxon>
        <taxon>Neopterygii</taxon>
        <taxon>Teleostei</taxon>
        <taxon>Neoteleostei</taxon>
        <taxon>Acanthomorphata</taxon>
        <taxon>Carangaria</taxon>
        <taxon>Pleuronectiformes</taxon>
        <taxon>Pleuronectoidei</taxon>
        <taxon>Pleuronectidae</taxon>
        <taxon>Pleuronectes</taxon>
    </lineage>
</organism>
<feature type="compositionally biased region" description="Basic and acidic residues" evidence="1">
    <location>
        <begin position="10"/>
        <end position="27"/>
    </location>
</feature>
<keyword evidence="3" id="KW-1185">Reference proteome</keyword>